<dbReference type="NCBIfam" id="NF009321">
    <property type="entry name" value="PRK12676.1"/>
    <property type="match status" value="1"/>
</dbReference>
<dbReference type="GO" id="GO:0007165">
    <property type="term" value="P:signal transduction"/>
    <property type="evidence" value="ECO:0007669"/>
    <property type="project" value="TreeGrafter"/>
</dbReference>
<keyword evidence="11" id="KW-1185">Reference proteome</keyword>
<dbReference type="EC" id="3.1.3.11" evidence="3"/>
<gene>
    <name evidence="10" type="ORF">PV02_08850</name>
</gene>
<evidence type="ECO:0000256" key="6">
    <source>
        <dbReference type="ARBA" id="ARBA00022842"/>
    </source>
</evidence>
<evidence type="ECO:0000256" key="9">
    <source>
        <dbReference type="PIRSR" id="PIRSR600760-2"/>
    </source>
</evidence>
<accession>A0AAE3HAQ7</accession>
<feature type="binding site" evidence="9">
    <location>
        <position position="71"/>
    </location>
    <ligand>
        <name>Mg(2+)</name>
        <dbReference type="ChEBI" id="CHEBI:18420"/>
        <label>1</label>
        <note>catalytic</note>
    </ligand>
</feature>
<feature type="binding site" evidence="9">
    <location>
        <position position="91"/>
    </location>
    <ligand>
        <name>Mg(2+)</name>
        <dbReference type="ChEBI" id="CHEBI:18420"/>
        <label>1</label>
        <note>catalytic</note>
    </ligand>
</feature>
<evidence type="ECO:0000256" key="3">
    <source>
        <dbReference type="ARBA" id="ARBA00013093"/>
    </source>
</evidence>
<organism evidence="10 11">
    <name type="scientific">Methanolobus chelungpuianus</name>
    <dbReference type="NCBI Taxonomy" id="502115"/>
    <lineage>
        <taxon>Archaea</taxon>
        <taxon>Methanobacteriati</taxon>
        <taxon>Methanobacteriota</taxon>
        <taxon>Stenosarchaea group</taxon>
        <taxon>Methanomicrobia</taxon>
        <taxon>Methanosarcinales</taxon>
        <taxon>Methanosarcinaceae</taxon>
        <taxon>Methanolobus</taxon>
    </lineage>
</organism>
<dbReference type="Gene3D" id="3.40.190.80">
    <property type="match status" value="1"/>
</dbReference>
<dbReference type="CDD" id="cd01515">
    <property type="entry name" value="Arch_FBPase_1"/>
    <property type="match status" value="1"/>
</dbReference>
<keyword evidence="7" id="KW-0119">Carbohydrate metabolism</keyword>
<dbReference type="RefSeq" id="WP_256623031.1">
    <property type="nucleotide sequence ID" value="NZ_JTEO01000004.1"/>
</dbReference>
<reference evidence="10 11" key="1">
    <citation type="journal article" date="2011" name="Appl. Environ. Microbiol.">
        <title>Methanogenic archaea isolated from Taiwan's Chelungpu fault.</title>
        <authorList>
            <person name="Wu S.Y."/>
            <person name="Lai M.C."/>
        </authorList>
    </citation>
    <scope>NUCLEOTIDE SEQUENCE [LARGE SCALE GENOMIC DNA]</scope>
    <source>
        <strain evidence="10 11">St545Mb</strain>
    </source>
</reference>
<comment type="similarity">
    <text evidence="8">Belongs to the inositol monophosphatase superfamily. FBPase class 4 family.</text>
</comment>
<evidence type="ECO:0000313" key="11">
    <source>
        <dbReference type="Proteomes" id="UP001206983"/>
    </source>
</evidence>
<feature type="binding site" evidence="9">
    <location>
        <position position="214"/>
    </location>
    <ligand>
        <name>Mg(2+)</name>
        <dbReference type="ChEBI" id="CHEBI:18420"/>
        <label>1</label>
        <note>catalytic</note>
    </ligand>
</feature>
<dbReference type="FunFam" id="3.30.540.10:FF:000027">
    <property type="entry name" value="Fructose-1,6-bisphosphatase/inositol-1-monophosphatase"/>
    <property type="match status" value="1"/>
</dbReference>
<dbReference type="Proteomes" id="UP001206983">
    <property type="component" value="Unassembled WGS sequence"/>
</dbReference>
<keyword evidence="5" id="KW-0378">Hydrolase</keyword>
<evidence type="ECO:0000256" key="5">
    <source>
        <dbReference type="ARBA" id="ARBA00022801"/>
    </source>
</evidence>
<comment type="catalytic activity">
    <reaction evidence="1">
        <text>beta-D-fructose 1,6-bisphosphate + H2O = beta-D-fructose 6-phosphate + phosphate</text>
        <dbReference type="Rhea" id="RHEA:11064"/>
        <dbReference type="ChEBI" id="CHEBI:15377"/>
        <dbReference type="ChEBI" id="CHEBI:32966"/>
        <dbReference type="ChEBI" id="CHEBI:43474"/>
        <dbReference type="ChEBI" id="CHEBI:57634"/>
        <dbReference type="EC" id="3.1.3.11"/>
    </reaction>
</comment>
<dbReference type="InterPro" id="IPR000760">
    <property type="entry name" value="Inositol_monophosphatase-like"/>
</dbReference>
<dbReference type="Gene3D" id="3.30.540.10">
    <property type="entry name" value="Fructose-1,6-Bisphosphatase, subunit A, domain 1"/>
    <property type="match status" value="1"/>
</dbReference>
<dbReference type="GO" id="GO:0046872">
    <property type="term" value="F:metal ion binding"/>
    <property type="evidence" value="ECO:0007669"/>
    <property type="project" value="UniProtKB-KW"/>
</dbReference>
<sequence length="271" mass="29633">MAEADYFLGLSDRIADAVQDRIKDIVGTLRAGNTLYMGADGTPTKAIDDISERIILEILSQEGRSMRILSEECGEKIIGPSPEYTIIVDPIDGTYNACFGIPFYSISLAFKHACEEEVCFGYVKNMATGDIFHAQRGQGAFLNSQRIEISNKPDISKFCISVYGYRPHIKATIMLCRQVRRVRILGSVALELCYVAAGKFDAFVDVRGSLRLTDVAAGKLIIEEAGGMVTNGSGAPLHLEDSIMNKVYMVASNGHAHDDILKLMAGSWHEG</sequence>
<comment type="cofactor">
    <cofactor evidence="2 9">
        <name>Mg(2+)</name>
        <dbReference type="ChEBI" id="CHEBI:18420"/>
    </cofactor>
</comment>
<name>A0AAE3HAQ7_9EURY</name>
<evidence type="ECO:0000256" key="8">
    <source>
        <dbReference type="ARBA" id="ARBA00038103"/>
    </source>
</evidence>
<dbReference type="GO" id="GO:0008934">
    <property type="term" value="F:inositol monophosphate 1-phosphatase activity"/>
    <property type="evidence" value="ECO:0007669"/>
    <property type="project" value="TreeGrafter"/>
</dbReference>
<feature type="binding site" evidence="9">
    <location>
        <position position="92"/>
    </location>
    <ligand>
        <name>Mg(2+)</name>
        <dbReference type="ChEBI" id="CHEBI:18420"/>
        <label>1</label>
        <note>catalytic</note>
    </ligand>
</feature>
<dbReference type="PANTHER" id="PTHR20854:SF4">
    <property type="entry name" value="INOSITOL-1-MONOPHOSPHATASE-RELATED"/>
    <property type="match status" value="1"/>
</dbReference>
<dbReference type="GO" id="GO:0042132">
    <property type="term" value="F:fructose 1,6-bisphosphate 1-phosphatase activity"/>
    <property type="evidence" value="ECO:0007669"/>
    <property type="project" value="UniProtKB-EC"/>
</dbReference>
<dbReference type="SUPFAM" id="SSF56655">
    <property type="entry name" value="Carbohydrate phosphatase"/>
    <property type="match status" value="1"/>
</dbReference>
<evidence type="ECO:0000313" key="10">
    <source>
        <dbReference type="EMBL" id="MCQ6963131.1"/>
    </source>
</evidence>
<dbReference type="FunFam" id="3.40.190.80:FF:000020">
    <property type="entry name" value="Fructose-1,6-bisphosphatase/inositol-1-monophosphatase"/>
    <property type="match status" value="1"/>
</dbReference>
<dbReference type="Pfam" id="PF00459">
    <property type="entry name" value="Inositol_P"/>
    <property type="match status" value="1"/>
</dbReference>
<protein>
    <recommendedName>
        <fullName evidence="3">fructose-bisphosphatase</fullName>
        <ecNumber evidence="3">3.1.3.11</ecNumber>
    </recommendedName>
</protein>
<keyword evidence="6 9" id="KW-0460">Magnesium</keyword>
<evidence type="ECO:0000256" key="2">
    <source>
        <dbReference type="ARBA" id="ARBA00001946"/>
    </source>
</evidence>
<proteinExistence type="inferred from homology"/>
<keyword evidence="4 9" id="KW-0479">Metal-binding</keyword>
<evidence type="ECO:0000256" key="7">
    <source>
        <dbReference type="ARBA" id="ARBA00023277"/>
    </source>
</evidence>
<dbReference type="AlphaFoldDB" id="A0AAE3HAQ7"/>
<dbReference type="PANTHER" id="PTHR20854">
    <property type="entry name" value="INOSITOL MONOPHOSPHATASE"/>
    <property type="match status" value="1"/>
</dbReference>
<evidence type="ECO:0000256" key="4">
    <source>
        <dbReference type="ARBA" id="ARBA00022723"/>
    </source>
</evidence>
<dbReference type="PRINTS" id="PR00377">
    <property type="entry name" value="IMPHPHTASES"/>
</dbReference>
<evidence type="ECO:0000256" key="1">
    <source>
        <dbReference type="ARBA" id="ARBA00001273"/>
    </source>
</evidence>
<feature type="binding site" evidence="9">
    <location>
        <position position="89"/>
    </location>
    <ligand>
        <name>Mg(2+)</name>
        <dbReference type="ChEBI" id="CHEBI:18420"/>
        <label>1</label>
        <note>catalytic</note>
    </ligand>
</feature>
<dbReference type="GO" id="GO:0006020">
    <property type="term" value="P:inositol metabolic process"/>
    <property type="evidence" value="ECO:0007669"/>
    <property type="project" value="TreeGrafter"/>
</dbReference>
<comment type="caution">
    <text evidence="10">The sequence shown here is derived from an EMBL/GenBank/DDBJ whole genome shotgun (WGS) entry which is preliminary data.</text>
</comment>
<dbReference type="EMBL" id="JTEO01000004">
    <property type="protein sequence ID" value="MCQ6963131.1"/>
    <property type="molecule type" value="Genomic_DNA"/>
</dbReference>